<dbReference type="AlphaFoldDB" id="A0A0W1KL74"/>
<dbReference type="PANTHER" id="PTHR43805:SF1">
    <property type="entry name" value="GP-PDE DOMAIN-CONTAINING PROTEIN"/>
    <property type="match status" value="1"/>
</dbReference>
<dbReference type="EMBL" id="LNIZ01000003">
    <property type="protein sequence ID" value="KTF04345.1"/>
    <property type="molecule type" value="Genomic_DNA"/>
</dbReference>
<dbReference type="InterPro" id="IPR030395">
    <property type="entry name" value="GP_PDE_dom"/>
</dbReference>
<organism evidence="2 3">
    <name type="scientific">Trueperella bernardiae</name>
    <dbReference type="NCBI Taxonomy" id="59561"/>
    <lineage>
        <taxon>Bacteria</taxon>
        <taxon>Bacillati</taxon>
        <taxon>Actinomycetota</taxon>
        <taxon>Actinomycetes</taxon>
        <taxon>Actinomycetales</taxon>
        <taxon>Actinomycetaceae</taxon>
        <taxon>Trueperella</taxon>
    </lineage>
</organism>
<reference evidence="2 3" key="1">
    <citation type="submission" date="2015-11" db="EMBL/GenBank/DDBJ databases">
        <title>Draft Genome Sequence of the Type Strain Trueperella bernardiae LCDC 89-0504T, Isolated from Blood Culture.</title>
        <authorList>
            <person name="Bernier A.-M."/>
            <person name="Bernard K."/>
        </authorList>
    </citation>
    <scope>NUCLEOTIDE SEQUENCE [LARGE SCALE GENOMIC DNA]</scope>
    <source>
        <strain evidence="2 3">LCDC 89-0504</strain>
    </source>
</reference>
<protein>
    <submittedName>
        <fullName evidence="2">Putative glycerophosphoryl diester phosphodiesterase 1</fullName>
        <ecNumber evidence="2">3.1.4.46</ecNumber>
    </submittedName>
</protein>
<dbReference type="SUPFAM" id="SSF51695">
    <property type="entry name" value="PLC-like phosphodiesterases"/>
    <property type="match status" value="1"/>
</dbReference>
<dbReference type="OrthoDB" id="5241788at2"/>
<dbReference type="PANTHER" id="PTHR43805">
    <property type="entry name" value="GLYCEROPHOSPHORYL DIESTER PHOSPHODIESTERASE"/>
    <property type="match status" value="1"/>
</dbReference>
<evidence type="ECO:0000313" key="2">
    <source>
        <dbReference type="EMBL" id="KTF04345.1"/>
    </source>
</evidence>
<dbReference type="GO" id="GO:0006629">
    <property type="term" value="P:lipid metabolic process"/>
    <property type="evidence" value="ECO:0007669"/>
    <property type="project" value="InterPro"/>
</dbReference>
<proteinExistence type="predicted"/>
<evidence type="ECO:0000259" key="1">
    <source>
        <dbReference type="PROSITE" id="PS51704"/>
    </source>
</evidence>
<dbReference type="GO" id="GO:0008889">
    <property type="term" value="F:glycerophosphodiester phosphodiesterase activity"/>
    <property type="evidence" value="ECO:0007669"/>
    <property type="project" value="UniProtKB-EC"/>
</dbReference>
<gene>
    <name evidence="2" type="primary">glpQ1</name>
    <name evidence="2" type="ORF">AQZ59_00866</name>
</gene>
<dbReference type="PROSITE" id="PS51704">
    <property type="entry name" value="GP_PDE"/>
    <property type="match status" value="1"/>
</dbReference>
<comment type="caution">
    <text evidence="2">The sequence shown here is derived from an EMBL/GenBank/DDBJ whole genome shotgun (WGS) entry which is preliminary data.</text>
</comment>
<dbReference type="Gene3D" id="3.20.20.190">
    <property type="entry name" value="Phosphatidylinositol (PI) phosphodiesterase"/>
    <property type="match status" value="1"/>
</dbReference>
<dbReference type="RefSeq" id="WP_082661142.1">
    <property type="nucleotide sequence ID" value="NZ_CALTZF010000002.1"/>
</dbReference>
<dbReference type="Proteomes" id="UP000054404">
    <property type="component" value="Unassembled WGS sequence"/>
</dbReference>
<accession>A0A0W1KL74</accession>
<name>A0A0W1KL74_9ACTO</name>
<evidence type="ECO:0000313" key="3">
    <source>
        <dbReference type="Proteomes" id="UP000054404"/>
    </source>
</evidence>
<dbReference type="STRING" id="59561.AQZ59_00866"/>
<keyword evidence="3" id="KW-1185">Reference proteome</keyword>
<feature type="domain" description="GP-PDE" evidence="1">
    <location>
        <begin position="12"/>
        <end position="250"/>
    </location>
</feature>
<sequence>MVHQRMWEIGEPVILAHRGGGDEHPENTIVAFEAMRDQGFRYVETDCHVTADGTAVIIHDPILDRLTDASGAVSSWAWKDLRHVRDHSGNPLVRLDDLLEEFPDLIFNLDAKNNATAPAMVAAIRRQNAAHRVSLASFSEVRLAWMRRRLPGVRSSMGTSAIARLVVAAKGPRALAYRLPGPERGVECVQVPELFKTIQVVDEKFIALAHARGLAVHVWTVNDADDMRRALELGVDGLITDRPTLARSVIDQMRGGAN</sequence>
<keyword evidence="2" id="KW-0378">Hydrolase</keyword>
<dbReference type="PATRIC" id="fig|59561.3.peg.859"/>
<dbReference type="InterPro" id="IPR017946">
    <property type="entry name" value="PLC-like_Pdiesterase_TIM-brl"/>
</dbReference>
<dbReference type="Pfam" id="PF03009">
    <property type="entry name" value="GDPD"/>
    <property type="match status" value="1"/>
</dbReference>
<dbReference type="EC" id="3.1.4.46" evidence="2"/>